<feature type="transmembrane region" description="Helical" evidence="6">
    <location>
        <begin position="337"/>
        <end position="359"/>
    </location>
</feature>
<organism evidence="8 9">
    <name type="scientific">Quercus lobata</name>
    <name type="common">Valley oak</name>
    <dbReference type="NCBI Taxonomy" id="97700"/>
    <lineage>
        <taxon>Eukaryota</taxon>
        <taxon>Viridiplantae</taxon>
        <taxon>Streptophyta</taxon>
        <taxon>Embryophyta</taxon>
        <taxon>Tracheophyta</taxon>
        <taxon>Spermatophyta</taxon>
        <taxon>Magnoliopsida</taxon>
        <taxon>eudicotyledons</taxon>
        <taxon>Gunneridae</taxon>
        <taxon>Pentapetalae</taxon>
        <taxon>rosids</taxon>
        <taxon>fabids</taxon>
        <taxon>Fagales</taxon>
        <taxon>Fagaceae</taxon>
        <taxon>Quercus</taxon>
    </lineage>
</organism>
<protein>
    <recommendedName>
        <fullName evidence="7">ABC-2 type transporter transmembrane domain-containing protein</fullName>
    </recommendedName>
</protein>
<reference evidence="8" key="2">
    <citation type="submission" date="2021-01" db="UniProtKB">
        <authorList>
            <consortium name="EnsemblPlants"/>
        </authorList>
    </citation>
    <scope>IDENTIFICATION</scope>
</reference>
<feature type="transmembrane region" description="Helical" evidence="6">
    <location>
        <begin position="279"/>
        <end position="299"/>
    </location>
</feature>
<keyword evidence="2" id="KW-0813">Transport</keyword>
<accession>A0A7N2L4M7</accession>
<keyword evidence="5 6" id="KW-0472">Membrane</keyword>
<dbReference type="InterPro" id="IPR013525">
    <property type="entry name" value="ABC2_TM"/>
</dbReference>
<dbReference type="Proteomes" id="UP000594261">
    <property type="component" value="Chromosome 3"/>
</dbReference>
<reference evidence="8 9" key="1">
    <citation type="journal article" date="2016" name="G3 (Bethesda)">
        <title>First Draft Assembly and Annotation of the Genome of a California Endemic Oak Quercus lobata Nee (Fagaceae).</title>
        <authorList>
            <person name="Sork V.L."/>
            <person name="Fitz-Gibbon S.T."/>
            <person name="Puiu D."/>
            <person name="Crepeau M."/>
            <person name="Gugger P.F."/>
            <person name="Sherman R."/>
            <person name="Stevens K."/>
            <person name="Langley C.H."/>
            <person name="Pellegrini M."/>
            <person name="Salzberg S.L."/>
        </authorList>
    </citation>
    <scope>NUCLEOTIDE SEQUENCE [LARGE SCALE GENOMIC DNA]</scope>
    <source>
        <strain evidence="8 9">cv. SW786</strain>
    </source>
</reference>
<feature type="transmembrane region" description="Helical" evidence="6">
    <location>
        <begin position="311"/>
        <end position="331"/>
    </location>
</feature>
<dbReference type="EnsemblPlants" id="QL03p009255:mrna">
    <property type="protein sequence ID" value="QL03p009255:mrna"/>
    <property type="gene ID" value="QL03p009255"/>
</dbReference>
<evidence type="ECO:0000313" key="8">
    <source>
        <dbReference type="EnsemblPlants" id="QL03p009255:mrna"/>
    </source>
</evidence>
<dbReference type="Gene3D" id="3.40.50.300">
    <property type="entry name" value="P-loop containing nucleotide triphosphate hydrolases"/>
    <property type="match status" value="1"/>
</dbReference>
<keyword evidence="9" id="KW-1185">Reference proteome</keyword>
<feature type="domain" description="ABC-2 type transporter transmembrane" evidence="7">
    <location>
        <begin position="274"/>
        <end position="369"/>
    </location>
</feature>
<name>A0A7N2L4M7_QUELO</name>
<dbReference type="InParanoid" id="A0A7N2L4M7"/>
<comment type="subcellular location">
    <subcellularLocation>
        <location evidence="1">Membrane</location>
        <topology evidence="1">Multi-pass membrane protein</topology>
    </subcellularLocation>
</comment>
<evidence type="ECO:0000256" key="3">
    <source>
        <dbReference type="ARBA" id="ARBA00022692"/>
    </source>
</evidence>
<evidence type="ECO:0000256" key="5">
    <source>
        <dbReference type="ARBA" id="ARBA00023136"/>
    </source>
</evidence>
<sequence>MVANSEGGGWVYHAWIHDPPTRASRHFPFLTIRETLEFARDCTQVLQLENFTPHMRKFFAHALVEGQDPFLEYVIEILSLKHIENKLIGEAISDVDRQKLTTAELALGTYSIMIYDQPFSGCDLAATYDLVDTIRTISRIQQSSAIMSLTQLSQEVFNLFDRIILLTGGHVLFQGPCQDVIPYFAKLGYIKPSYVESSEFLEDIAAGDGSQYIVPGATPLTLEELVECYRASDHYKDIMRIVKGDDAKHTYWLESEPGIGLSLKTPSKYQEERQAVGEIPYFLMETLAVVGIGNGMASIGTQSPSEFIKFWTVLFLFTLCLIYFGMMITFLAPVPTLAAFAVAIVTSLWVSASGVVVLLSDIKFYKWMFETIRSLSHERIDLDILILSAMCLLFASLASVFFVVLRHNSPPPHLELLTSRSKDAKCFKEQGKTSKQHKEAYIG</sequence>
<dbReference type="Pfam" id="PF01061">
    <property type="entry name" value="ABC2_membrane"/>
    <property type="match status" value="1"/>
</dbReference>
<dbReference type="PANTHER" id="PTHR19241">
    <property type="entry name" value="ATP-BINDING CASSETTE TRANSPORTER"/>
    <property type="match status" value="1"/>
</dbReference>
<feature type="transmembrane region" description="Helical" evidence="6">
    <location>
        <begin position="380"/>
        <end position="405"/>
    </location>
</feature>
<evidence type="ECO:0000256" key="2">
    <source>
        <dbReference type="ARBA" id="ARBA00022448"/>
    </source>
</evidence>
<dbReference type="SUPFAM" id="SSF52540">
    <property type="entry name" value="P-loop containing nucleoside triphosphate hydrolases"/>
    <property type="match status" value="1"/>
</dbReference>
<evidence type="ECO:0000256" key="6">
    <source>
        <dbReference type="SAM" id="Phobius"/>
    </source>
</evidence>
<evidence type="ECO:0000259" key="7">
    <source>
        <dbReference type="Pfam" id="PF01061"/>
    </source>
</evidence>
<dbReference type="GO" id="GO:0005886">
    <property type="term" value="C:plasma membrane"/>
    <property type="evidence" value="ECO:0007669"/>
    <property type="project" value="UniProtKB-ARBA"/>
</dbReference>
<dbReference type="InterPro" id="IPR027417">
    <property type="entry name" value="P-loop_NTPase"/>
</dbReference>
<dbReference type="Gramene" id="QL03p009255:mrna">
    <property type="protein sequence ID" value="QL03p009255:mrna"/>
    <property type="gene ID" value="QL03p009255"/>
</dbReference>
<dbReference type="GO" id="GO:0140359">
    <property type="term" value="F:ABC-type transporter activity"/>
    <property type="evidence" value="ECO:0007669"/>
    <property type="project" value="InterPro"/>
</dbReference>
<evidence type="ECO:0000256" key="4">
    <source>
        <dbReference type="ARBA" id="ARBA00022989"/>
    </source>
</evidence>
<keyword evidence="4 6" id="KW-1133">Transmembrane helix</keyword>
<dbReference type="EMBL" id="LRBV02000003">
    <property type="status" value="NOT_ANNOTATED_CDS"/>
    <property type="molecule type" value="Genomic_DNA"/>
</dbReference>
<evidence type="ECO:0000313" key="9">
    <source>
        <dbReference type="Proteomes" id="UP000594261"/>
    </source>
</evidence>
<keyword evidence="3 6" id="KW-0812">Transmembrane</keyword>
<evidence type="ECO:0000256" key="1">
    <source>
        <dbReference type="ARBA" id="ARBA00004141"/>
    </source>
</evidence>
<dbReference type="AlphaFoldDB" id="A0A7N2L4M7"/>
<proteinExistence type="predicted"/>